<sequence length="575" mass="67798">MISLERQEEYELRQVLFSEINKDIDNNFQGVYEKISHDFGKEILYPLSVVEKKFNDMSMKSLNNGLFANNELMISVNPLREAVYWYIKNIMEKNGKLKYQSAVFGEQLPGEYEFIEWVLKIYDEYSKANLIKSIRDGSSKVEIREEKNGNLGFYFPVIKDEYSKEMIYYYGLDDALASEAERHVFTECEKYLLDKINVFVLSQNPQLVITYFNILRRMTSVIDLKYFELCKKRILIDLNKISSSTLKSRYRDNGESVINSKDELASFLTLFYYLSRVDSVKRMLTFTTGYGDGKYYCVYELPKLLALGKQVGLSNDVMKVYVKYFSVDPSVQGGSFLEFPFIVCREKVIWIPSSIVLNDFQFSIVNGHYYKAVDFYEKDDTVSQSIVDYVVNHSKKYKNIMVRSNYLYNEPGLKFNGRDLKSDIDVAIYDIKTKKLLVLECKWKENVYLNHDDYLQIEDAIRKVYSRQLEKHQFYLGLGKEKISKIFDNEIDFDKITNLDILYLFVDKRIQFHDNKKNRHAVPIFLLAHLFEKYSTEDELDLNALFEDIRRMESKVSRERVKLLNPVKIGKYTVE</sequence>
<protein>
    <submittedName>
        <fullName evidence="1">Uncharacterized protein</fullName>
    </submittedName>
</protein>
<dbReference type="AlphaFoldDB" id="C4ZAB2"/>
<name>C4ZAB2_AGARV</name>
<dbReference type="HOGENOM" id="CLU_498547_0_0_9"/>
<accession>C4ZAB2</accession>
<evidence type="ECO:0000313" key="2">
    <source>
        <dbReference type="Proteomes" id="UP000001477"/>
    </source>
</evidence>
<dbReference type="Proteomes" id="UP000001477">
    <property type="component" value="Chromosome"/>
</dbReference>
<dbReference type="PaxDb" id="515619-EUBREC_0168"/>
<dbReference type="KEGG" id="ere:EUBREC_0168"/>
<organism evidence="1 2">
    <name type="scientific">Agathobacter rectalis (strain ATCC 33656 / DSM 3377 / JCM 17463 / KCTC 5835 / VPI 0990)</name>
    <name type="common">Eubacterium rectale</name>
    <dbReference type="NCBI Taxonomy" id="515619"/>
    <lineage>
        <taxon>Bacteria</taxon>
        <taxon>Bacillati</taxon>
        <taxon>Bacillota</taxon>
        <taxon>Clostridia</taxon>
        <taxon>Lachnospirales</taxon>
        <taxon>Lachnospiraceae</taxon>
        <taxon>Agathobacter</taxon>
    </lineage>
</organism>
<dbReference type="EMBL" id="CP001107">
    <property type="protein sequence ID" value="ACR73973.1"/>
    <property type="molecule type" value="Genomic_DNA"/>
</dbReference>
<evidence type="ECO:0000313" key="1">
    <source>
        <dbReference type="EMBL" id="ACR73973.1"/>
    </source>
</evidence>
<dbReference type="STRING" id="515619.EUBREC_0168"/>
<reference evidence="1 2" key="1">
    <citation type="journal article" date="2009" name="Proc. Natl. Acad. Sci. U.S.A.">
        <title>Characterizing a model human gut microbiota composed of members of its two dominant bacterial phyla.</title>
        <authorList>
            <person name="Mahowald M.A."/>
            <person name="Rey F.E."/>
            <person name="Seedorf H."/>
            <person name="Turnbaugh P.J."/>
            <person name="Fulton R.S."/>
            <person name="Wollam A."/>
            <person name="Shah N."/>
            <person name="Wang C."/>
            <person name="Magrini V."/>
            <person name="Wilson R.K."/>
            <person name="Cantarel B.L."/>
            <person name="Coutinho P.M."/>
            <person name="Henrissat B."/>
            <person name="Crock L.W."/>
            <person name="Russell A."/>
            <person name="Verberkmoes N.C."/>
            <person name="Hettich R.L."/>
            <person name="Gordon J.I."/>
        </authorList>
    </citation>
    <scope>NUCLEOTIDE SEQUENCE [LARGE SCALE GENOMIC DNA]</scope>
    <source>
        <strain evidence="2">ATCC 33656 / DSM 3377 / JCM 17463 / KCTC 5835 / LMG 30912 / VPI 0990</strain>
    </source>
</reference>
<gene>
    <name evidence="1" type="ordered locus">EUBREC_0168</name>
</gene>
<proteinExistence type="predicted"/>